<evidence type="ECO:0000256" key="3">
    <source>
        <dbReference type="ARBA" id="ARBA00022490"/>
    </source>
</evidence>
<evidence type="ECO:0000256" key="5">
    <source>
        <dbReference type="ARBA" id="ARBA00022840"/>
    </source>
</evidence>
<dbReference type="FunFam" id="3.40.50.300:FF:000033">
    <property type="entry name" value="26S protease regulatory subunit 6B"/>
    <property type="match status" value="1"/>
</dbReference>
<sequence length="344" mass="38732">MLTHVKDWMTLEKELLQKRQKHKTRTEKEEEENKQLDTIRGKPMLVATLDELLDEGTHAIVSIGPGDIEFFVPIRSIVDKELLEPNCKVLLNTQNFAIVGVLQDDINPLLHRMKIDRAPNETFADIGVILYGVPGTGKTLLAKAVANSTSATFLHVVGSEFVQKVSGEGPKLVRDMFALAEEYAPTIIFIDEVDSIGGKRDDSTSSGDKEVQRTMLELLNQLDGFDKHSDIKVIMATNRIDILDPALIRPGRIDRKIEIPKPDEIAKRKIFELNRQRMACEDNIEIDNLILQDDLSGADIKAMCTEAGFLALRERRMKVSMQDFLKAKERVLIKKSDGEAPLYL</sequence>
<evidence type="ECO:0000256" key="7">
    <source>
        <dbReference type="RuleBase" id="RU003651"/>
    </source>
</evidence>
<keyword evidence="4 7" id="KW-0547">Nucleotide-binding</keyword>
<dbReference type="InterPro" id="IPR041569">
    <property type="entry name" value="AAA_lid_3"/>
</dbReference>
<dbReference type="OrthoDB" id="6414775at2759"/>
<dbReference type="Pfam" id="PF00004">
    <property type="entry name" value="AAA"/>
    <property type="match status" value="1"/>
</dbReference>
<dbReference type="GO" id="GO:0000502">
    <property type="term" value="C:proteasome complex"/>
    <property type="evidence" value="ECO:0007669"/>
    <property type="project" value="UniProtKB-KW"/>
</dbReference>
<comment type="similarity">
    <text evidence="2 7">Belongs to the AAA ATPase family.</text>
</comment>
<dbReference type="Pfam" id="PF16450">
    <property type="entry name" value="Prot_ATP_ID_OB_C"/>
    <property type="match status" value="1"/>
</dbReference>
<keyword evidence="10" id="KW-1185">Reference proteome</keyword>
<proteinExistence type="inferred from homology"/>
<evidence type="ECO:0000259" key="8">
    <source>
        <dbReference type="SMART" id="SM00382"/>
    </source>
</evidence>
<gene>
    <name evidence="9" type="ORF">B4U80_07901</name>
</gene>
<dbReference type="VEuPathDB" id="VectorBase:LDEU002643"/>
<dbReference type="SMART" id="SM00382">
    <property type="entry name" value="AAA"/>
    <property type="match status" value="1"/>
</dbReference>
<evidence type="ECO:0000256" key="4">
    <source>
        <dbReference type="ARBA" id="ARBA00022741"/>
    </source>
</evidence>
<dbReference type="AlphaFoldDB" id="A0A443SPI4"/>
<comment type="subcellular location">
    <subcellularLocation>
        <location evidence="1">Cytoplasm</location>
    </subcellularLocation>
</comment>
<evidence type="ECO:0000313" key="9">
    <source>
        <dbReference type="EMBL" id="RWS29392.1"/>
    </source>
</evidence>
<dbReference type="Gene3D" id="1.10.8.60">
    <property type="match status" value="1"/>
</dbReference>
<dbReference type="GO" id="GO:0005737">
    <property type="term" value="C:cytoplasm"/>
    <property type="evidence" value="ECO:0007669"/>
    <property type="project" value="UniProtKB-SubCell"/>
</dbReference>
<dbReference type="InterPro" id="IPR003593">
    <property type="entry name" value="AAA+_ATPase"/>
</dbReference>
<dbReference type="InterPro" id="IPR012340">
    <property type="entry name" value="NA-bd_OB-fold"/>
</dbReference>
<dbReference type="SUPFAM" id="SSF52540">
    <property type="entry name" value="P-loop containing nucleoside triphosphate hydrolases"/>
    <property type="match status" value="1"/>
</dbReference>
<dbReference type="EMBL" id="NCKV01000934">
    <property type="protein sequence ID" value="RWS29392.1"/>
    <property type="molecule type" value="Genomic_DNA"/>
</dbReference>
<evidence type="ECO:0000256" key="6">
    <source>
        <dbReference type="ARBA" id="ARBA00022942"/>
    </source>
</evidence>
<dbReference type="InterPro" id="IPR003959">
    <property type="entry name" value="ATPase_AAA_core"/>
</dbReference>
<evidence type="ECO:0000256" key="2">
    <source>
        <dbReference type="ARBA" id="ARBA00006914"/>
    </source>
</evidence>
<keyword evidence="6 9" id="KW-0647">Proteasome</keyword>
<dbReference type="InterPro" id="IPR027417">
    <property type="entry name" value="P-loop_NTPase"/>
</dbReference>
<reference evidence="9 10" key="1">
    <citation type="journal article" date="2018" name="Gigascience">
        <title>Genomes of trombidid mites reveal novel predicted allergens and laterally-transferred genes associated with secondary metabolism.</title>
        <authorList>
            <person name="Dong X."/>
            <person name="Chaisiri K."/>
            <person name="Xia D."/>
            <person name="Armstrong S.D."/>
            <person name="Fang Y."/>
            <person name="Donnelly M.J."/>
            <person name="Kadowaki T."/>
            <person name="McGarry J.W."/>
            <person name="Darby A.C."/>
            <person name="Makepeace B.L."/>
        </authorList>
    </citation>
    <scope>NUCLEOTIDE SEQUENCE [LARGE SCALE GENOMIC DNA]</scope>
    <source>
        <strain evidence="9">UoL-UT</strain>
    </source>
</reference>
<dbReference type="InterPro" id="IPR032501">
    <property type="entry name" value="Prot_ATP_ID_OB_2nd"/>
</dbReference>
<dbReference type="InterPro" id="IPR050221">
    <property type="entry name" value="26S_Proteasome_ATPase"/>
</dbReference>
<dbReference type="GO" id="GO:0016887">
    <property type="term" value="F:ATP hydrolysis activity"/>
    <property type="evidence" value="ECO:0007669"/>
    <property type="project" value="InterPro"/>
</dbReference>
<protein>
    <submittedName>
        <fullName evidence="9">26S proteasome regulatory complex: ATPase RPT2-like protein</fullName>
    </submittedName>
</protein>
<feature type="domain" description="AAA+ ATPase" evidence="8">
    <location>
        <begin position="124"/>
        <end position="263"/>
    </location>
</feature>
<keyword evidence="5 7" id="KW-0067">ATP-binding</keyword>
<dbReference type="InterPro" id="IPR003960">
    <property type="entry name" value="ATPase_AAA_CS"/>
</dbReference>
<dbReference type="PANTHER" id="PTHR23073">
    <property type="entry name" value="26S PROTEASOME REGULATORY SUBUNIT"/>
    <property type="match status" value="1"/>
</dbReference>
<evidence type="ECO:0000313" key="10">
    <source>
        <dbReference type="Proteomes" id="UP000288716"/>
    </source>
</evidence>
<dbReference type="Pfam" id="PF17862">
    <property type="entry name" value="AAA_lid_3"/>
    <property type="match status" value="1"/>
</dbReference>
<dbReference type="Proteomes" id="UP000288716">
    <property type="component" value="Unassembled WGS sequence"/>
</dbReference>
<name>A0A443SPI4_9ACAR</name>
<accession>A0A443SPI4</accession>
<comment type="caution">
    <text evidence="9">The sequence shown here is derived from an EMBL/GenBank/DDBJ whole genome shotgun (WGS) entry which is preliminary data.</text>
</comment>
<dbReference type="GO" id="GO:0005524">
    <property type="term" value="F:ATP binding"/>
    <property type="evidence" value="ECO:0007669"/>
    <property type="project" value="UniProtKB-KW"/>
</dbReference>
<evidence type="ECO:0000256" key="1">
    <source>
        <dbReference type="ARBA" id="ARBA00004496"/>
    </source>
</evidence>
<keyword evidence="3" id="KW-0963">Cytoplasm</keyword>
<dbReference type="Gene3D" id="2.40.50.140">
    <property type="entry name" value="Nucleic acid-binding proteins"/>
    <property type="match status" value="1"/>
</dbReference>
<organism evidence="9 10">
    <name type="scientific">Leptotrombidium deliense</name>
    <dbReference type="NCBI Taxonomy" id="299467"/>
    <lineage>
        <taxon>Eukaryota</taxon>
        <taxon>Metazoa</taxon>
        <taxon>Ecdysozoa</taxon>
        <taxon>Arthropoda</taxon>
        <taxon>Chelicerata</taxon>
        <taxon>Arachnida</taxon>
        <taxon>Acari</taxon>
        <taxon>Acariformes</taxon>
        <taxon>Trombidiformes</taxon>
        <taxon>Prostigmata</taxon>
        <taxon>Anystina</taxon>
        <taxon>Parasitengona</taxon>
        <taxon>Trombiculoidea</taxon>
        <taxon>Trombiculidae</taxon>
        <taxon>Leptotrombidium</taxon>
    </lineage>
</organism>
<dbReference type="Gene3D" id="3.40.50.300">
    <property type="entry name" value="P-loop containing nucleotide triphosphate hydrolases"/>
    <property type="match status" value="1"/>
</dbReference>
<dbReference type="STRING" id="299467.A0A443SPI4"/>
<dbReference type="PROSITE" id="PS00674">
    <property type="entry name" value="AAA"/>
    <property type="match status" value="1"/>
</dbReference>